<dbReference type="EMBL" id="BABT02000220">
    <property type="protein sequence ID" value="GAA99540.1"/>
    <property type="molecule type" value="Genomic_DNA"/>
</dbReference>
<evidence type="ECO:0000313" key="2">
    <source>
        <dbReference type="EMBL" id="GAA99540.1"/>
    </source>
</evidence>
<sequence>MDALSRRLKQIEGDLSFQQRGIPALDELTISRPVTPEESVPGRSLPSLAAELPIKHSKASQKRYCGAICKLHKTSDPPEELVRLHEQLSERDATVDELIRGRACCEEPHADGQENGHATRQSQNHAADPISPVSIRHTASPPQSSYSPSQLLASSSHTPIERPLVVHDQLCSSGKSLSPSKRIRPEPDRVTRSQRWKSMPRATSPDPSPYLLTIPADVLLWTRAEAERSSRTFGEGPRRANKGYIGWLETIFWLVTPLGKLAVG</sequence>
<reference evidence="2 3" key="2">
    <citation type="journal article" date="2012" name="Open Biol.">
        <title>Characteristics of nucleosomes and linker DNA regions on the genome of the basidiomycete Mixia osmundae revealed by mono- and dinucleosome mapping.</title>
        <authorList>
            <person name="Nishida H."/>
            <person name="Kondo S."/>
            <person name="Matsumoto T."/>
            <person name="Suzuki Y."/>
            <person name="Yoshikawa H."/>
            <person name="Taylor T.D."/>
            <person name="Sugiyama J."/>
        </authorList>
    </citation>
    <scope>NUCLEOTIDE SEQUENCE [LARGE SCALE GENOMIC DNA]</scope>
    <source>
        <strain evidence="3">CBS 9802 / IAM 14324 / JCM 22182 / KY 12970</strain>
    </source>
</reference>
<dbReference type="HOGENOM" id="CLU_1054048_0_0_1"/>
<keyword evidence="3" id="KW-1185">Reference proteome</keyword>
<proteinExistence type="predicted"/>
<feature type="region of interest" description="Disordered" evidence="1">
    <location>
        <begin position="107"/>
        <end position="154"/>
    </location>
</feature>
<protein>
    <submittedName>
        <fullName evidence="2">Uncharacterized protein</fullName>
    </submittedName>
</protein>
<gene>
    <name evidence="2" type="primary">Mo06241</name>
    <name evidence="2" type="ORF">E5Q_06241</name>
</gene>
<dbReference type="Proteomes" id="UP000009131">
    <property type="component" value="Unassembled WGS sequence"/>
</dbReference>
<name>G7E8S2_MIXOS</name>
<evidence type="ECO:0000313" key="3">
    <source>
        <dbReference type="Proteomes" id="UP000009131"/>
    </source>
</evidence>
<comment type="caution">
    <text evidence="2">The sequence shown here is derived from an EMBL/GenBank/DDBJ whole genome shotgun (WGS) entry which is preliminary data.</text>
</comment>
<accession>G7E8S2</accession>
<feature type="region of interest" description="Disordered" evidence="1">
    <location>
        <begin position="171"/>
        <end position="208"/>
    </location>
</feature>
<dbReference type="InParanoid" id="G7E8S2"/>
<feature type="compositionally biased region" description="Low complexity" evidence="1">
    <location>
        <begin position="139"/>
        <end position="154"/>
    </location>
</feature>
<feature type="compositionally biased region" description="Polar residues" evidence="1">
    <location>
        <begin position="116"/>
        <end position="125"/>
    </location>
</feature>
<evidence type="ECO:0000256" key="1">
    <source>
        <dbReference type="SAM" id="MobiDB-lite"/>
    </source>
</evidence>
<dbReference type="RefSeq" id="XP_014568768.1">
    <property type="nucleotide sequence ID" value="XM_014713282.1"/>
</dbReference>
<reference evidence="2 3" key="1">
    <citation type="journal article" date="2011" name="J. Gen. Appl. Microbiol.">
        <title>Draft genome sequencing of the enigmatic basidiomycete Mixia osmundae.</title>
        <authorList>
            <person name="Nishida H."/>
            <person name="Nagatsuka Y."/>
            <person name="Sugiyama J."/>
        </authorList>
    </citation>
    <scope>NUCLEOTIDE SEQUENCE [LARGE SCALE GENOMIC DNA]</scope>
    <source>
        <strain evidence="3">CBS 9802 / IAM 14324 / JCM 22182 / KY 12970</strain>
    </source>
</reference>
<organism evidence="2 3">
    <name type="scientific">Mixia osmundae (strain CBS 9802 / IAM 14324 / JCM 22182 / KY 12970)</name>
    <dbReference type="NCBI Taxonomy" id="764103"/>
    <lineage>
        <taxon>Eukaryota</taxon>
        <taxon>Fungi</taxon>
        <taxon>Dikarya</taxon>
        <taxon>Basidiomycota</taxon>
        <taxon>Pucciniomycotina</taxon>
        <taxon>Mixiomycetes</taxon>
        <taxon>Mixiales</taxon>
        <taxon>Mixiaceae</taxon>
        <taxon>Mixia</taxon>
    </lineage>
</organism>
<dbReference type="AlphaFoldDB" id="G7E8S2"/>